<evidence type="ECO:0000256" key="9">
    <source>
        <dbReference type="ARBA" id="ARBA00040743"/>
    </source>
</evidence>
<evidence type="ECO:0000313" key="14">
    <source>
        <dbReference type="EMBL" id="ABW66078.1"/>
    </source>
</evidence>
<dbReference type="GO" id="GO:0005886">
    <property type="term" value="C:plasma membrane"/>
    <property type="evidence" value="ECO:0007669"/>
    <property type="project" value="UniProtKB-SubCell"/>
</dbReference>
<dbReference type="Pfam" id="PF13624">
    <property type="entry name" value="SurA_N_3"/>
    <property type="match status" value="1"/>
</dbReference>
<proteinExistence type="inferred from homology"/>
<evidence type="ECO:0000256" key="8">
    <source>
        <dbReference type="ARBA" id="ARBA00038408"/>
    </source>
</evidence>
<dbReference type="SUPFAM" id="SSF109998">
    <property type="entry name" value="Triger factor/SurA peptide-binding domain-like"/>
    <property type="match status" value="1"/>
</dbReference>
<keyword evidence="3" id="KW-0997">Cell inner membrane</keyword>
<dbReference type="HOGENOM" id="CLU_023843_1_0_7"/>
<dbReference type="Pfam" id="PF00639">
    <property type="entry name" value="Rotamase"/>
    <property type="match status" value="1"/>
</dbReference>
<keyword evidence="11" id="KW-0697">Rotamase</keyword>
<evidence type="ECO:0000256" key="4">
    <source>
        <dbReference type="ARBA" id="ARBA00022692"/>
    </source>
</evidence>
<dbReference type="PANTHER" id="PTHR47529:SF1">
    <property type="entry name" value="PERIPLASMIC CHAPERONE PPID"/>
    <property type="match status" value="1"/>
</dbReference>
<evidence type="ECO:0000256" key="12">
    <source>
        <dbReference type="SAM" id="Phobius"/>
    </source>
</evidence>
<keyword evidence="6 12" id="KW-0472">Membrane</keyword>
<gene>
    <name evidence="14" type="ordered locus">Dole_0268</name>
</gene>
<feature type="transmembrane region" description="Helical" evidence="12">
    <location>
        <begin position="12"/>
        <end position="30"/>
    </location>
</feature>
<reference evidence="14 15" key="1">
    <citation type="submission" date="2007-10" db="EMBL/GenBank/DDBJ databases">
        <title>Complete sequence of Desulfococcus oleovorans Hxd3.</title>
        <authorList>
            <consortium name="US DOE Joint Genome Institute"/>
            <person name="Copeland A."/>
            <person name="Lucas S."/>
            <person name="Lapidus A."/>
            <person name="Barry K."/>
            <person name="Glavina del Rio T."/>
            <person name="Dalin E."/>
            <person name="Tice H."/>
            <person name="Pitluck S."/>
            <person name="Kiss H."/>
            <person name="Brettin T."/>
            <person name="Bruce D."/>
            <person name="Detter J.C."/>
            <person name="Han C."/>
            <person name="Schmutz J."/>
            <person name="Larimer F."/>
            <person name="Land M."/>
            <person name="Hauser L."/>
            <person name="Kyrpides N."/>
            <person name="Kim E."/>
            <person name="Wawrik B."/>
            <person name="Richardson P."/>
        </authorList>
    </citation>
    <scope>NUCLEOTIDE SEQUENCE [LARGE SCALE GENOMIC DNA]</scope>
    <source>
        <strain evidence="15">DSM 6200 / JCM 39069 / Hxd3</strain>
    </source>
</reference>
<dbReference type="KEGG" id="dol:Dole_0268"/>
<dbReference type="AlphaFoldDB" id="A8ZS60"/>
<dbReference type="eggNOG" id="COG0760">
    <property type="taxonomic scope" value="Bacteria"/>
</dbReference>
<keyword evidence="7" id="KW-0143">Chaperone</keyword>
<dbReference type="RefSeq" id="WP_012173697.1">
    <property type="nucleotide sequence ID" value="NC_009943.1"/>
</dbReference>
<keyword evidence="4 12" id="KW-0812">Transmembrane</keyword>
<accession>A8ZS60</accession>
<comment type="subcellular location">
    <subcellularLocation>
        <location evidence="1">Cell inner membrane</location>
        <topology evidence="1">Single-pass type II membrane protein</topology>
        <orientation evidence="1">Periplasmic side</orientation>
    </subcellularLocation>
</comment>
<dbReference type="PANTHER" id="PTHR47529">
    <property type="entry name" value="PEPTIDYL-PROLYL CIS-TRANS ISOMERASE D"/>
    <property type="match status" value="1"/>
</dbReference>
<dbReference type="PROSITE" id="PS50198">
    <property type="entry name" value="PPIC_PPIASE_2"/>
    <property type="match status" value="2"/>
</dbReference>
<evidence type="ECO:0000256" key="1">
    <source>
        <dbReference type="ARBA" id="ARBA00004382"/>
    </source>
</evidence>
<keyword evidence="2" id="KW-1003">Cell membrane</keyword>
<evidence type="ECO:0000256" key="5">
    <source>
        <dbReference type="ARBA" id="ARBA00022989"/>
    </source>
</evidence>
<evidence type="ECO:0000256" key="7">
    <source>
        <dbReference type="ARBA" id="ARBA00023186"/>
    </source>
</evidence>
<dbReference type="STRING" id="96561.Dole_0268"/>
<dbReference type="OrthoDB" id="9812372at2"/>
<feature type="domain" description="PpiC" evidence="13">
    <location>
        <begin position="481"/>
        <end position="581"/>
    </location>
</feature>
<keyword evidence="15" id="KW-1185">Reference proteome</keyword>
<dbReference type="Gene3D" id="3.10.50.40">
    <property type="match status" value="2"/>
</dbReference>
<keyword evidence="5 12" id="KW-1133">Transmembrane helix</keyword>
<dbReference type="SUPFAM" id="SSF54534">
    <property type="entry name" value="FKBP-like"/>
    <property type="match status" value="1"/>
</dbReference>
<dbReference type="Gene3D" id="1.10.4030.10">
    <property type="entry name" value="Porin chaperone SurA, peptide-binding domain"/>
    <property type="match status" value="1"/>
</dbReference>
<evidence type="ECO:0000256" key="11">
    <source>
        <dbReference type="PROSITE-ProRule" id="PRU00278"/>
    </source>
</evidence>
<sequence length="631" mass="70598">MLQFMRQKASSIIIKGVLSLVILAFIFLGIGNFREQQEVTAATVNEEIVTGREFQYTYQRLLDTYRQQFGGALNDDLLKMLNLKEQAMNQLISEKIILQQADKLGLNVSDSELAATISSIPAFQNNGRFDKTRYNRLLQSNRMTAAAFEQSQKQGLLVDKLRTLITDSVLVSDNEARQWFDWENARVKITAAVFAAEGRTDVDPAEAAVAAYYEEHKDQYKTPEKRKITYVRVAPARYLSEVKVTEEEIADFYQANQDFYWNEETVEARHILISLEQDADEARVEEARQKAADIYVMVTDGGKDFAETARQYSEGPSAGEGGYLGAFTREDMVAPFSEKAFSMAPGEISEPVRSQFGWHIIKVEKVNAAFTTPLDEVRADIEKQLLDQKAGEYAYEEALTLFDMALDTDSVEQAAASRNLTAVTTDAITQNDTLADVEAGRTMVRQAFDFVEKEISDVITEGNTHFLFQVTEVMPAAVPPLENVQARVIEDLREQMRKEAAQAEAESVLEKVKAGQPLEAACAGTQAEIVATGFFGRTGAVPDIGNEPALSRAAFDLTKNQPVAPNVVEGRTGYYVVVLNDQKAPEASEFEEKRDAVVKRLTAQKKNEVFMSWLKTMRQESDITIDEAFLR</sequence>
<name>A8ZS60_DESOH</name>
<comment type="similarity">
    <text evidence="8">Belongs to the PpiD chaperone family.</text>
</comment>
<evidence type="ECO:0000259" key="13">
    <source>
        <dbReference type="PROSITE" id="PS50198"/>
    </source>
</evidence>
<evidence type="ECO:0000256" key="2">
    <source>
        <dbReference type="ARBA" id="ARBA00022475"/>
    </source>
</evidence>
<dbReference type="InterPro" id="IPR027304">
    <property type="entry name" value="Trigger_fact/SurA_dom_sf"/>
</dbReference>
<feature type="domain" description="PpiC" evidence="13">
    <location>
        <begin position="263"/>
        <end position="365"/>
    </location>
</feature>
<evidence type="ECO:0000256" key="10">
    <source>
        <dbReference type="ARBA" id="ARBA00042775"/>
    </source>
</evidence>
<keyword evidence="11 14" id="KW-0413">Isomerase</keyword>
<dbReference type="InterPro" id="IPR000297">
    <property type="entry name" value="PPIase_PpiC"/>
</dbReference>
<evidence type="ECO:0000313" key="15">
    <source>
        <dbReference type="Proteomes" id="UP000008561"/>
    </source>
</evidence>
<dbReference type="Proteomes" id="UP000008561">
    <property type="component" value="Chromosome"/>
</dbReference>
<evidence type="ECO:0000256" key="3">
    <source>
        <dbReference type="ARBA" id="ARBA00022519"/>
    </source>
</evidence>
<dbReference type="EMBL" id="CP000859">
    <property type="protein sequence ID" value="ABW66078.1"/>
    <property type="molecule type" value="Genomic_DNA"/>
</dbReference>
<dbReference type="InterPro" id="IPR046357">
    <property type="entry name" value="PPIase_dom_sf"/>
</dbReference>
<dbReference type="InterPro" id="IPR052029">
    <property type="entry name" value="PpiD_chaperone"/>
</dbReference>
<protein>
    <recommendedName>
        <fullName evidence="9">Periplasmic chaperone PpiD</fullName>
    </recommendedName>
    <alternativeName>
        <fullName evidence="10">Periplasmic folding chaperone</fullName>
    </alternativeName>
</protein>
<dbReference type="GO" id="GO:0003755">
    <property type="term" value="F:peptidyl-prolyl cis-trans isomerase activity"/>
    <property type="evidence" value="ECO:0007669"/>
    <property type="project" value="UniProtKB-KW"/>
</dbReference>
<organism evidence="14 15">
    <name type="scientific">Desulfosudis oleivorans (strain DSM 6200 / JCM 39069 / Hxd3)</name>
    <name type="common">Desulfococcus oleovorans</name>
    <dbReference type="NCBI Taxonomy" id="96561"/>
    <lineage>
        <taxon>Bacteria</taxon>
        <taxon>Pseudomonadati</taxon>
        <taxon>Thermodesulfobacteriota</taxon>
        <taxon>Desulfobacteria</taxon>
        <taxon>Desulfobacterales</taxon>
        <taxon>Desulfosudaceae</taxon>
        <taxon>Desulfosudis</taxon>
    </lineage>
</organism>
<evidence type="ECO:0000256" key="6">
    <source>
        <dbReference type="ARBA" id="ARBA00023136"/>
    </source>
</evidence>